<dbReference type="Pfam" id="PF07148">
    <property type="entry name" value="MalM"/>
    <property type="match status" value="1"/>
</dbReference>
<protein>
    <recommendedName>
        <fullName evidence="5">Maltose operon protein MalM</fullName>
    </recommendedName>
</protein>
<reference evidence="3 4" key="1">
    <citation type="submission" date="2016-12" db="EMBL/GenBank/DDBJ databases">
        <title>Draft genome sequences of strains Salinicola socius SMB35, Salinicola sp. MH3R3-1 and Chromohalobacter sp. SMB17 from the Verkhnekamsk potash mining region of Russia.</title>
        <authorList>
            <person name="Mavrodi D.V."/>
            <person name="Olsson B.E."/>
            <person name="Korsakova E.S."/>
            <person name="Pyankova A."/>
            <person name="Mavrodi O.V."/>
            <person name="Plotnikova E.G."/>
        </authorList>
    </citation>
    <scope>NUCLEOTIDE SEQUENCE [LARGE SCALE GENOMIC DNA]</scope>
    <source>
        <strain evidence="3 4">SMB35</strain>
    </source>
</reference>
<dbReference type="GO" id="GO:0042597">
    <property type="term" value="C:periplasmic space"/>
    <property type="evidence" value="ECO:0007669"/>
    <property type="project" value="InterPro"/>
</dbReference>
<dbReference type="RefSeq" id="WP_075571614.1">
    <property type="nucleotide sequence ID" value="NZ_MSDO01000038.1"/>
</dbReference>
<dbReference type="STRING" id="404433.BTW07_18355"/>
<evidence type="ECO:0000313" key="4">
    <source>
        <dbReference type="Proteomes" id="UP000186878"/>
    </source>
</evidence>
<dbReference type="InterPro" id="IPR010794">
    <property type="entry name" value="MalM"/>
</dbReference>
<keyword evidence="4" id="KW-1185">Reference proteome</keyword>
<gene>
    <name evidence="3" type="ORF">BTW07_18355</name>
</gene>
<dbReference type="EMBL" id="MSDO01000038">
    <property type="protein sequence ID" value="OLO02688.1"/>
    <property type="molecule type" value="Genomic_DNA"/>
</dbReference>
<evidence type="ECO:0000313" key="3">
    <source>
        <dbReference type="EMBL" id="OLO02688.1"/>
    </source>
</evidence>
<keyword evidence="2" id="KW-0732">Signal</keyword>
<evidence type="ECO:0000256" key="2">
    <source>
        <dbReference type="SAM" id="SignalP"/>
    </source>
</evidence>
<evidence type="ECO:0008006" key="5">
    <source>
        <dbReference type="Google" id="ProtNLM"/>
    </source>
</evidence>
<accession>A0A1Q8SML0</accession>
<feature type="region of interest" description="Disordered" evidence="1">
    <location>
        <begin position="230"/>
        <end position="251"/>
    </location>
</feature>
<name>A0A1Q8SML0_9GAMM</name>
<feature type="chain" id="PRO_5012954694" description="Maltose operon protein MalM" evidence="2">
    <location>
        <begin position="28"/>
        <end position="304"/>
    </location>
</feature>
<comment type="caution">
    <text evidence="3">The sequence shown here is derived from an EMBL/GenBank/DDBJ whole genome shotgun (WGS) entry which is preliminary data.</text>
</comment>
<dbReference type="PROSITE" id="PS51257">
    <property type="entry name" value="PROKAR_LIPOPROTEIN"/>
    <property type="match status" value="1"/>
</dbReference>
<sequence length="304" mass="32055">MLSSYRLAVPLSTLLFALAGCSTPLMAPQAPTIPAQQGQQALSSAPDCCASLASLPYQPLTARETLTLDFTPQTPVHDFGDGKSFFQAFELPRHAGPVALSVTSPIRDGQVFAPTIMVLDAAFQPVRKLSSDSLEVRRPTGFSSARLDGQFSLMPGPDAQYVVIYSSEQDRRGSTSYESEAKAYARVRGLAEPAGPDPRAEHAATGQVILEIASLSGGTGMTPLPGTGAVPTRQAAAPPAQNAAPAPTPAAANDTADFDYRRMIDAALKAGDVELALELAERAERSGHPGTRAWLAERLQARMP</sequence>
<organism evidence="3 4">
    <name type="scientific">Salinicola socius</name>
    <dbReference type="NCBI Taxonomy" id="404433"/>
    <lineage>
        <taxon>Bacteria</taxon>
        <taxon>Pseudomonadati</taxon>
        <taxon>Pseudomonadota</taxon>
        <taxon>Gammaproteobacteria</taxon>
        <taxon>Oceanospirillales</taxon>
        <taxon>Halomonadaceae</taxon>
        <taxon>Salinicola</taxon>
    </lineage>
</organism>
<dbReference type="OrthoDB" id="5944162at2"/>
<evidence type="ECO:0000256" key="1">
    <source>
        <dbReference type="SAM" id="MobiDB-lite"/>
    </source>
</evidence>
<proteinExistence type="predicted"/>
<feature type="signal peptide" evidence="2">
    <location>
        <begin position="1"/>
        <end position="27"/>
    </location>
</feature>
<dbReference type="AlphaFoldDB" id="A0A1Q8SML0"/>
<dbReference type="Proteomes" id="UP000186878">
    <property type="component" value="Unassembled WGS sequence"/>
</dbReference>
<dbReference type="GO" id="GO:0008643">
    <property type="term" value="P:carbohydrate transport"/>
    <property type="evidence" value="ECO:0007669"/>
    <property type="project" value="InterPro"/>
</dbReference>